<sequence>MLIARLSDMCVKPYETLVRFGHAELGMASILFWWCTHWGGGFKISGQAKLQPLGRCRPAAEMDASTGRGACLRNRLRQKCNGDNLGICMWQSTECRMEEQPAHAGIGTVYCTNAPEALSLFVAQTDQQSAFLFVRISRRQATASLCSDAD</sequence>
<evidence type="ECO:0000313" key="2">
    <source>
        <dbReference type="Proteomes" id="UP000799441"/>
    </source>
</evidence>
<proteinExistence type="predicted"/>
<comment type="caution">
    <text evidence="1">The sequence shown here is derived from an EMBL/GenBank/DDBJ whole genome shotgun (WGS) entry which is preliminary data.</text>
</comment>
<gene>
    <name evidence="1" type="ORF">K431DRAFT_15987</name>
</gene>
<reference evidence="1" key="1">
    <citation type="journal article" date="2020" name="Stud. Mycol.">
        <title>101 Dothideomycetes genomes: a test case for predicting lifestyles and emergence of pathogens.</title>
        <authorList>
            <person name="Haridas S."/>
            <person name="Albert R."/>
            <person name="Binder M."/>
            <person name="Bloem J."/>
            <person name="Labutti K."/>
            <person name="Salamov A."/>
            <person name="Andreopoulos B."/>
            <person name="Baker S."/>
            <person name="Barry K."/>
            <person name="Bills G."/>
            <person name="Bluhm B."/>
            <person name="Cannon C."/>
            <person name="Castanera R."/>
            <person name="Culley D."/>
            <person name="Daum C."/>
            <person name="Ezra D."/>
            <person name="Gonzalez J."/>
            <person name="Henrissat B."/>
            <person name="Kuo A."/>
            <person name="Liang C."/>
            <person name="Lipzen A."/>
            <person name="Lutzoni F."/>
            <person name="Magnuson J."/>
            <person name="Mondo S."/>
            <person name="Nolan M."/>
            <person name="Ohm R."/>
            <person name="Pangilinan J."/>
            <person name="Park H.-J."/>
            <person name="Ramirez L."/>
            <person name="Alfaro M."/>
            <person name="Sun H."/>
            <person name="Tritt A."/>
            <person name="Yoshinaga Y."/>
            <person name="Zwiers L.-H."/>
            <person name="Turgeon B."/>
            <person name="Goodwin S."/>
            <person name="Spatafora J."/>
            <person name="Crous P."/>
            <person name="Grigoriev I."/>
        </authorList>
    </citation>
    <scope>NUCLEOTIDE SEQUENCE</scope>
    <source>
        <strain evidence="1">CBS 116435</strain>
    </source>
</reference>
<evidence type="ECO:0000313" key="1">
    <source>
        <dbReference type="EMBL" id="KAF2723643.1"/>
    </source>
</evidence>
<dbReference type="EMBL" id="MU003775">
    <property type="protein sequence ID" value="KAF2723643.1"/>
    <property type="molecule type" value="Genomic_DNA"/>
</dbReference>
<protein>
    <submittedName>
        <fullName evidence="1">Uncharacterized protein</fullName>
    </submittedName>
</protein>
<dbReference type="Proteomes" id="UP000799441">
    <property type="component" value="Unassembled WGS sequence"/>
</dbReference>
<dbReference type="AlphaFoldDB" id="A0A9P4USD1"/>
<organism evidence="1 2">
    <name type="scientific">Polychaeton citri CBS 116435</name>
    <dbReference type="NCBI Taxonomy" id="1314669"/>
    <lineage>
        <taxon>Eukaryota</taxon>
        <taxon>Fungi</taxon>
        <taxon>Dikarya</taxon>
        <taxon>Ascomycota</taxon>
        <taxon>Pezizomycotina</taxon>
        <taxon>Dothideomycetes</taxon>
        <taxon>Dothideomycetidae</taxon>
        <taxon>Capnodiales</taxon>
        <taxon>Capnodiaceae</taxon>
        <taxon>Polychaeton</taxon>
    </lineage>
</organism>
<keyword evidence="2" id="KW-1185">Reference proteome</keyword>
<name>A0A9P4USD1_9PEZI</name>
<accession>A0A9P4USD1</accession>